<proteinExistence type="predicted"/>
<sequence>MSAAATAAELDARAAEAYAAYMGHLYGCHPCQDGDDRHGDDCATGTRLRAAWKTARNASLRACRAVHPAPT</sequence>
<evidence type="ECO:0000313" key="1">
    <source>
        <dbReference type="EMBL" id="MBJ3805721.1"/>
    </source>
</evidence>
<reference evidence="1 2" key="1">
    <citation type="submission" date="2020-12" db="EMBL/GenBank/DDBJ databases">
        <title>Streptomyces typhae sp. nov., a novel endophytic actinomycete isolated from the root of cattail pollen (Typha angustifolia L.).</title>
        <authorList>
            <person name="Peng C."/>
            <person name="Liu C."/>
        </authorList>
    </citation>
    <scope>NUCLEOTIDE SEQUENCE [LARGE SCALE GENOMIC DNA]</scope>
    <source>
        <strain evidence="1 2">JCM 4753</strain>
    </source>
</reference>
<accession>A0ABS0WXR8</accession>
<protein>
    <submittedName>
        <fullName evidence="1">Uncharacterized protein</fullName>
    </submittedName>
</protein>
<evidence type="ECO:0000313" key="2">
    <source>
        <dbReference type="Proteomes" id="UP000634780"/>
    </source>
</evidence>
<comment type="caution">
    <text evidence="1">The sequence shown here is derived from an EMBL/GenBank/DDBJ whole genome shotgun (WGS) entry which is preliminary data.</text>
</comment>
<dbReference type="Proteomes" id="UP000634780">
    <property type="component" value="Unassembled WGS sequence"/>
</dbReference>
<name>A0ABS0WXR8_9ACTN</name>
<keyword evidence="2" id="KW-1185">Reference proteome</keyword>
<dbReference type="RefSeq" id="WP_190117912.1">
    <property type="nucleotide sequence ID" value="NZ_BMVR01000009.1"/>
</dbReference>
<gene>
    <name evidence="1" type="ORF">JGB26_01035</name>
</gene>
<organism evidence="1 2">
    <name type="scientific">Streptomyces flavofungini</name>
    <dbReference type="NCBI Taxonomy" id="68200"/>
    <lineage>
        <taxon>Bacteria</taxon>
        <taxon>Bacillati</taxon>
        <taxon>Actinomycetota</taxon>
        <taxon>Actinomycetes</taxon>
        <taxon>Kitasatosporales</taxon>
        <taxon>Streptomycetaceae</taxon>
        <taxon>Streptomyces</taxon>
    </lineage>
</organism>
<dbReference type="EMBL" id="JAEKOZ010000001">
    <property type="protein sequence ID" value="MBJ3805721.1"/>
    <property type="molecule type" value="Genomic_DNA"/>
</dbReference>